<dbReference type="Pfam" id="PF01925">
    <property type="entry name" value="TauE"/>
    <property type="match status" value="1"/>
</dbReference>
<keyword evidence="5 6" id="KW-0472">Membrane</keyword>
<evidence type="ECO:0000256" key="3">
    <source>
        <dbReference type="ARBA" id="ARBA00022692"/>
    </source>
</evidence>
<evidence type="ECO:0000256" key="2">
    <source>
        <dbReference type="ARBA" id="ARBA00009142"/>
    </source>
</evidence>
<name>A0A9D1FAI0_9FIRM</name>
<evidence type="ECO:0000256" key="1">
    <source>
        <dbReference type="ARBA" id="ARBA00004141"/>
    </source>
</evidence>
<comment type="caution">
    <text evidence="7">The sequence shown here is derived from an EMBL/GenBank/DDBJ whole genome shotgun (WGS) entry which is preliminary data.</text>
</comment>
<keyword evidence="4 6" id="KW-1133">Transmembrane helix</keyword>
<feature type="transmembrane region" description="Helical" evidence="6">
    <location>
        <begin position="7"/>
        <end position="31"/>
    </location>
</feature>
<dbReference type="AlphaFoldDB" id="A0A9D1FAI0"/>
<comment type="similarity">
    <text evidence="2 6">Belongs to the 4-toluene sulfonate uptake permease (TSUP) (TC 2.A.102) family.</text>
</comment>
<dbReference type="InterPro" id="IPR051598">
    <property type="entry name" value="TSUP/Inactive_protease-like"/>
</dbReference>
<dbReference type="PANTHER" id="PTHR43701:SF2">
    <property type="entry name" value="MEMBRANE TRANSPORTER PROTEIN YJNA-RELATED"/>
    <property type="match status" value="1"/>
</dbReference>
<dbReference type="Proteomes" id="UP000886741">
    <property type="component" value="Unassembled WGS sequence"/>
</dbReference>
<evidence type="ECO:0000256" key="4">
    <source>
        <dbReference type="ARBA" id="ARBA00022989"/>
    </source>
</evidence>
<organism evidence="7 8">
    <name type="scientific">Candidatus Avoscillospira avistercoris</name>
    <dbReference type="NCBI Taxonomy" id="2840707"/>
    <lineage>
        <taxon>Bacteria</taxon>
        <taxon>Bacillati</taxon>
        <taxon>Bacillota</taxon>
        <taxon>Clostridia</taxon>
        <taxon>Eubacteriales</taxon>
        <taxon>Oscillospiraceae</taxon>
        <taxon>Oscillospiraceae incertae sedis</taxon>
        <taxon>Candidatus Avoscillospira</taxon>
    </lineage>
</organism>
<reference evidence="7" key="1">
    <citation type="submission" date="2020-10" db="EMBL/GenBank/DDBJ databases">
        <authorList>
            <person name="Gilroy R."/>
        </authorList>
    </citation>
    <scope>NUCLEOTIDE SEQUENCE</scope>
    <source>
        <strain evidence="7">ChiBcec16-1751</strain>
    </source>
</reference>
<evidence type="ECO:0000313" key="8">
    <source>
        <dbReference type="Proteomes" id="UP000886741"/>
    </source>
</evidence>
<gene>
    <name evidence="7" type="ORF">IAA83_07485</name>
</gene>
<feature type="transmembrane region" description="Helical" evidence="6">
    <location>
        <begin position="81"/>
        <end position="103"/>
    </location>
</feature>
<feature type="transmembrane region" description="Helical" evidence="6">
    <location>
        <begin position="141"/>
        <end position="174"/>
    </location>
</feature>
<evidence type="ECO:0000256" key="5">
    <source>
        <dbReference type="ARBA" id="ARBA00023136"/>
    </source>
</evidence>
<comment type="subcellular location">
    <subcellularLocation>
        <location evidence="6">Cell membrane</location>
        <topology evidence="6">Multi-pass membrane protein</topology>
    </subcellularLocation>
    <subcellularLocation>
        <location evidence="1">Membrane</location>
        <topology evidence="1">Multi-pass membrane protein</topology>
    </subcellularLocation>
</comment>
<dbReference type="EMBL" id="DVJJ01000112">
    <property type="protein sequence ID" value="HIS65194.1"/>
    <property type="molecule type" value="Genomic_DNA"/>
</dbReference>
<keyword evidence="3 6" id="KW-0812">Transmembrane</keyword>
<protein>
    <recommendedName>
        <fullName evidence="6">Probable membrane transporter protein</fullName>
    </recommendedName>
</protein>
<reference evidence="7" key="2">
    <citation type="journal article" date="2021" name="PeerJ">
        <title>Extensive microbial diversity within the chicken gut microbiome revealed by metagenomics and culture.</title>
        <authorList>
            <person name="Gilroy R."/>
            <person name="Ravi A."/>
            <person name="Getino M."/>
            <person name="Pursley I."/>
            <person name="Horton D.L."/>
            <person name="Alikhan N.F."/>
            <person name="Baker D."/>
            <person name="Gharbi K."/>
            <person name="Hall N."/>
            <person name="Watson M."/>
            <person name="Adriaenssens E.M."/>
            <person name="Foster-Nyarko E."/>
            <person name="Jarju S."/>
            <person name="Secka A."/>
            <person name="Antonio M."/>
            <person name="Oren A."/>
            <person name="Chaudhuri R.R."/>
            <person name="La Ragione R."/>
            <person name="Hildebrand F."/>
            <person name="Pallen M.J."/>
        </authorList>
    </citation>
    <scope>NUCLEOTIDE SEQUENCE</scope>
    <source>
        <strain evidence="7">ChiBcec16-1751</strain>
    </source>
</reference>
<feature type="transmembrane region" description="Helical" evidence="6">
    <location>
        <begin position="37"/>
        <end position="60"/>
    </location>
</feature>
<evidence type="ECO:0000313" key="7">
    <source>
        <dbReference type="EMBL" id="HIS65194.1"/>
    </source>
</evidence>
<keyword evidence="6" id="KW-1003">Cell membrane</keyword>
<feature type="transmembrane region" description="Helical" evidence="6">
    <location>
        <begin position="240"/>
        <end position="260"/>
    </location>
</feature>
<evidence type="ECO:0000256" key="6">
    <source>
        <dbReference type="RuleBase" id="RU363041"/>
    </source>
</evidence>
<accession>A0A9D1FAI0</accession>
<sequence>MSIGQSLLFMIVSLAASLAGGLCGVGGGVVIKPALDAFGWASVSTIGFLSTCTVLAMTVYSVGKSLTAGDSVIDLRIGTPLALGSAIGGVAGKAAYSAIAGLFANPNRIGSIQAVVLGILTVGCLIYTVKKDGIRTHHFRGTLLCFFLGLVLGFFSSFLGIGGGPFNLVVLYYFFSMDTKTAVANSIYMILFCQGANLLTTVAGGIPAFSWSTLLLMMLGGVLGGVFGRKINKRIDNPTVEKLFLAMMVLIILICVYNAWQYSA</sequence>
<proteinExistence type="inferred from homology"/>
<feature type="transmembrane region" description="Helical" evidence="6">
    <location>
        <begin position="208"/>
        <end position="228"/>
    </location>
</feature>
<dbReference type="InterPro" id="IPR002781">
    <property type="entry name" value="TM_pro_TauE-like"/>
</dbReference>
<dbReference type="PANTHER" id="PTHR43701">
    <property type="entry name" value="MEMBRANE TRANSPORTER PROTEIN MJ0441-RELATED"/>
    <property type="match status" value="1"/>
</dbReference>
<feature type="transmembrane region" description="Helical" evidence="6">
    <location>
        <begin position="109"/>
        <end position="129"/>
    </location>
</feature>
<dbReference type="GO" id="GO:0005886">
    <property type="term" value="C:plasma membrane"/>
    <property type="evidence" value="ECO:0007669"/>
    <property type="project" value="UniProtKB-SubCell"/>
</dbReference>